<dbReference type="RefSeq" id="WP_161353595.1">
    <property type="nucleotide sequence ID" value="NZ_WTUX01000022.1"/>
</dbReference>
<reference evidence="1 2" key="1">
    <citation type="submission" date="2019-12" db="EMBL/GenBank/DDBJ databases">
        <title>Maritimibacter sp. nov. sp. isolated from sea sand.</title>
        <authorList>
            <person name="Kim J."/>
            <person name="Jeong S.E."/>
            <person name="Jung H.S."/>
            <person name="Jeon C.O."/>
        </authorList>
    </citation>
    <scope>NUCLEOTIDE SEQUENCE [LARGE SCALE GENOMIC DNA]</scope>
    <source>
        <strain evidence="1 2">DP07</strain>
    </source>
</reference>
<dbReference type="AlphaFoldDB" id="A0A845M558"/>
<evidence type="ECO:0008006" key="3">
    <source>
        <dbReference type="Google" id="ProtNLM"/>
    </source>
</evidence>
<evidence type="ECO:0000313" key="2">
    <source>
        <dbReference type="Proteomes" id="UP000467322"/>
    </source>
</evidence>
<evidence type="ECO:0000313" key="1">
    <source>
        <dbReference type="EMBL" id="MZR15175.1"/>
    </source>
</evidence>
<organism evidence="1 2">
    <name type="scientific">Maritimibacter harenae</name>
    <dbReference type="NCBI Taxonomy" id="2606218"/>
    <lineage>
        <taxon>Bacteria</taxon>
        <taxon>Pseudomonadati</taxon>
        <taxon>Pseudomonadota</taxon>
        <taxon>Alphaproteobacteria</taxon>
        <taxon>Rhodobacterales</taxon>
        <taxon>Roseobacteraceae</taxon>
        <taxon>Maritimibacter</taxon>
    </lineage>
</organism>
<dbReference type="EMBL" id="WTUX01000022">
    <property type="protein sequence ID" value="MZR15175.1"/>
    <property type="molecule type" value="Genomic_DNA"/>
</dbReference>
<accession>A0A845M558</accession>
<sequence length="536" mass="57738">MSEASVAIRKLRRDATDIARAIETVFEGASMSVFDRLAELRQMARALEQIERAAAEESRTLLTRSLRDAGGYLDDIDGQYTFLEGVSGKLHLNAAKIRDLLHQQRRNMRLVSMIATNAQVVSKSIELNHGSLASFAEQVIPIISSASQAATAVGDDLMRADAQLETVAERIGVLSACARDLKAMRAELPDVLGSFGHHDAFEKAVVRIRAASAQLSEALSASVSSLQCGDASRQRLEHVDAMLALAEDAPPGLRDALHAIAAAQFDATVDELRSAVDDVLPRFAAIASITATARDEVARLSDLQFTTSLDAVADFVRAMAAGFDRLRDIRIAIAPEMETLTDSYVQSAVSAQRIAEFDDQMFHLGVNATLVSSKIGEQGRAMVEVSHQLRECTAAIGRASAEIVHLAQLQELNAVLFTVLAEARDDSVATSATSMLEEMAGSITAGLSTAGRLVGRDAFTPLDTARANLARFQEKTHVEGRADRPEHPDVTGLRADDRVLQKVRASYTMQSERDLHDQVLERLGVSSGADPGLAAE</sequence>
<gene>
    <name evidence="1" type="ORF">GQE99_19325</name>
</gene>
<keyword evidence="2" id="KW-1185">Reference proteome</keyword>
<proteinExistence type="predicted"/>
<protein>
    <recommendedName>
        <fullName evidence="3">Methyl-accepting chemotaxis protein</fullName>
    </recommendedName>
</protein>
<name>A0A845M558_9RHOB</name>
<comment type="caution">
    <text evidence="1">The sequence shown here is derived from an EMBL/GenBank/DDBJ whole genome shotgun (WGS) entry which is preliminary data.</text>
</comment>
<dbReference type="Proteomes" id="UP000467322">
    <property type="component" value="Unassembled WGS sequence"/>
</dbReference>